<evidence type="ECO:0000259" key="10">
    <source>
        <dbReference type="Pfam" id="PF23286"/>
    </source>
</evidence>
<dbReference type="InterPro" id="IPR027417">
    <property type="entry name" value="P-loop_NTPase"/>
</dbReference>
<reference evidence="11 12" key="1">
    <citation type="submission" date="2021-09" db="EMBL/GenBank/DDBJ databases">
        <title>Genomic insights and catalytic innovation underlie evolution of tropane alkaloids biosynthesis.</title>
        <authorList>
            <person name="Wang Y.-J."/>
            <person name="Tian T."/>
            <person name="Huang J.-P."/>
            <person name="Huang S.-X."/>
        </authorList>
    </citation>
    <scope>NUCLEOTIDE SEQUENCE [LARGE SCALE GENOMIC DNA]</scope>
    <source>
        <strain evidence="11">KIB-2018</strain>
        <tissue evidence="11">Leaf</tissue>
    </source>
</reference>
<evidence type="ECO:0000256" key="6">
    <source>
        <dbReference type="ARBA" id="ARBA00047304"/>
    </source>
</evidence>
<comment type="caution">
    <text evidence="11">The sequence shown here is derived from an EMBL/GenBank/DDBJ whole genome shotgun (WGS) entry which is preliminary data.</text>
</comment>
<dbReference type="InterPro" id="IPR002182">
    <property type="entry name" value="NB-ARC"/>
</dbReference>
<dbReference type="EC" id="3.2.2.6" evidence="1"/>
<dbReference type="SUPFAM" id="SSF52058">
    <property type="entry name" value="L domain-like"/>
    <property type="match status" value="1"/>
</dbReference>
<dbReference type="PANTHER" id="PTHR11017:SF479">
    <property type="entry name" value="DISEASE RESISTANCE PROTEIN (TIR-NBS-LRR CLASS) FAMILY"/>
    <property type="match status" value="1"/>
</dbReference>
<dbReference type="PANTHER" id="PTHR11017">
    <property type="entry name" value="LEUCINE-RICH REPEAT-CONTAINING PROTEIN"/>
    <property type="match status" value="1"/>
</dbReference>
<dbReference type="SUPFAM" id="SSF46785">
    <property type="entry name" value="Winged helix' DNA-binding domain"/>
    <property type="match status" value="1"/>
</dbReference>
<feature type="domain" description="Disease resistance protein RPS4B/Roq1-like leucine-rich repeats" evidence="10">
    <location>
        <begin position="574"/>
        <end position="755"/>
    </location>
</feature>
<evidence type="ECO:0000259" key="7">
    <source>
        <dbReference type="Pfam" id="PF00931"/>
    </source>
</evidence>
<dbReference type="Pfam" id="PF23286">
    <property type="entry name" value="LRR_13"/>
    <property type="match status" value="1"/>
</dbReference>
<dbReference type="AlphaFoldDB" id="A0AAV8SW25"/>
<feature type="domain" description="Disease resistance protein Roq1-like winged-helix" evidence="9">
    <location>
        <begin position="269"/>
        <end position="335"/>
    </location>
</feature>
<dbReference type="InterPro" id="IPR058192">
    <property type="entry name" value="WHD_ROQ1-like"/>
</dbReference>
<organism evidence="11 12">
    <name type="scientific">Erythroxylum novogranatense</name>
    <dbReference type="NCBI Taxonomy" id="1862640"/>
    <lineage>
        <taxon>Eukaryota</taxon>
        <taxon>Viridiplantae</taxon>
        <taxon>Streptophyta</taxon>
        <taxon>Embryophyta</taxon>
        <taxon>Tracheophyta</taxon>
        <taxon>Spermatophyta</taxon>
        <taxon>Magnoliopsida</taxon>
        <taxon>eudicotyledons</taxon>
        <taxon>Gunneridae</taxon>
        <taxon>Pentapetalae</taxon>
        <taxon>rosids</taxon>
        <taxon>fabids</taxon>
        <taxon>Malpighiales</taxon>
        <taxon>Erythroxylaceae</taxon>
        <taxon>Erythroxylum</taxon>
    </lineage>
</organism>
<accession>A0AAV8SW25</accession>
<dbReference type="InterPro" id="IPR042197">
    <property type="entry name" value="Apaf_helical"/>
</dbReference>
<sequence length="961" mass="111093">MLINKIVQDILEKLNHLMAYDDFEHLVGMDSRIEEVKEMFTINPLEIRILGIWGMCGVDKTTMAEVIYHKMFHQFQGYCFIHNVRQKSEDGGINKLQEKLVSKALGEENHDKSMFSGGLQPFLKRILGCKKMLIILDDVKNHLQLDSLIGNPYWFGSGSIIIITSRDKQVFGERADFIYEVKPLHYDEAFQLFNKSAFKQKYPRDDCKSLSNWIVKYAQGNLLALKVLGSTLIEKTEDEWRSALNQLSKVSNKDIQHVLQISFNGLNRVEKDVFLDIACFFKYDSINVVMKVLKSCGFNVDIIISILEDKCLVNASKGILQMHDLLKEMGKEIVCQEAKYPNQRSRLWDPEDIYEIFVGNKEAEAVESIVLDLSKIREMNLNPQVFMKMPNLKFLNFYGESDIHLSQGLDYLPNTLRYLRWDKYPLKSFPPNFQPKNLVVLKLYCSNIKQLWNGAQEDSIMSQLTYGMMSTIVNSFWRLAKLTSLSLVGNKNITHLPNNKSMLLEALEVLELVGCSNLNTFPEISSNIKKLYLGGTAIKRVSSSSVELLSKLEHLGMEYCRELESLPTNFFNKLTSLENLYLIGSSRLKTLPEILEPVNNMRNLDLSETAIEMLPLSIGNLKGLKKLGMNKCRMFAFSPKCFNGLTIESCFLEGHQGSGLSLEGISLSQDLNLSNCNLRKFLENLSFEYLSSVEHLDLSQNDFERIPVTFKKLSRLTFLNIDYCKRLLSLPELPSSVSELSAYGCRSLEQIWTLKQLHLDSQERLYRFRLYNCFMLDEDECQAVVNALLRNYIRTQMQKSLVNFVMVYPRSRIPEWVKYQSMGDSIRIHLSSHWFNHLFLGFALYLCHENVEYDGGRVCFLRYDCYFGDSHHFSSSDAIYCTLHTVDKEHKLIFINKELCEWVRGQGNFKEDVAFFKFSLSNYIIKKCGIIPLYTQKDEDKFYHTFNFPTPVSMVKIEEVE</sequence>
<dbReference type="InterPro" id="IPR036390">
    <property type="entry name" value="WH_DNA-bd_sf"/>
</dbReference>
<dbReference type="GO" id="GO:0043531">
    <property type="term" value="F:ADP binding"/>
    <property type="evidence" value="ECO:0007669"/>
    <property type="project" value="InterPro"/>
</dbReference>
<evidence type="ECO:0000256" key="4">
    <source>
        <dbReference type="ARBA" id="ARBA00022821"/>
    </source>
</evidence>
<dbReference type="GO" id="GO:0061809">
    <property type="term" value="F:NAD+ nucleosidase activity, cyclic ADP-ribose generating"/>
    <property type="evidence" value="ECO:0007669"/>
    <property type="project" value="UniProtKB-EC"/>
</dbReference>
<evidence type="ECO:0000313" key="12">
    <source>
        <dbReference type="Proteomes" id="UP001159364"/>
    </source>
</evidence>
<dbReference type="Pfam" id="PF20160">
    <property type="entry name" value="C-JID"/>
    <property type="match status" value="1"/>
</dbReference>
<proteinExistence type="predicted"/>
<dbReference type="Gene3D" id="3.40.50.300">
    <property type="entry name" value="P-loop containing nucleotide triphosphate hydrolases"/>
    <property type="match status" value="1"/>
</dbReference>
<dbReference type="InterPro" id="IPR058546">
    <property type="entry name" value="RPS4B/Roq1-like_LRR"/>
</dbReference>
<evidence type="ECO:0000259" key="9">
    <source>
        <dbReference type="Pfam" id="PF23282"/>
    </source>
</evidence>
<keyword evidence="2" id="KW-0433">Leucine-rich repeat</keyword>
<evidence type="ECO:0000259" key="8">
    <source>
        <dbReference type="Pfam" id="PF20160"/>
    </source>
</evidence>
<dbReference type="Pfam" id="PF00931">
    <property type="entry name" value="NB-ARC"/>
    <property type="match status" value="1"/>
</dbReference>
<feature type="domain" description="C-JID" evidence="8">
    <location>
        <begin position="809"/>
        <end position="938"/>
    </location>
</feature>
<protein>
    <recommendedName>
        <fullName evidence="1">ADP-ribosyl cyclase/cyclic ADP-ribose hydrolase</fullName>
        <ecNumber evidence="1">3.2.2.6</ecNumber>
    </recommendedName>
</protein>
<dbReference type="GO" id="GO:0006952">
    <property type="term" value="P:defense response"/>
    <property type="evidence" value="ECO:0007669"/>
    <property type="project" value="InterPro"/>
</dbReference>
<dbReference type="InterPro" id="IPR032675">
    <property type="entry name" value="LRR_dom_sf"/>
</dbReference>
<evidence type="ECO:0000256" key="5">
    <source>
        <dbReference type="ARBA" id="ARBA00023027"/>
    </source>
</evidence>
<keyword evidence="3" id="KW-0677">Repeat</keyword>
<evidence type="ECO:0000256" key="3">
    <source>
        <dbReference type="ARBA" id="ARBA00022737"/>
    </source>
</evidence>
<comment type="catalytic activity">
    <reaction evidence="6">
        <text>NAD(+) + H2O = ADP-D-ribose + nicotinamide + H(+)</text>
        <dbReference type="Rhea" id="RHEA:16301"/>
        <dbReference type="ChEBI" id="CHEBI:15377"/>
        <dbReference type="ChEBI" id="CHEBI:15378"/>
        <dbReference type="ChEBI" id="CHEBI:17154"/>
        <dbReference type="ChEBI" id="CHEBI:57540"/>
        <dbReference type="ChEBI" id="CHEBI:57967"/>
        <dbReference type="EC" id="3.2.2.6"/>
    </reaction>
    <physiologicalReaction direction="left-to-right" evidence="6">
        <dbReference type="Rhea" id="RHEA:16302"/>
    </physiologicalReaction>
</comment>
<dbReference type="InterPro" id="IPR045344">
    <property type="entry name" value="C-JID"/>
</dbReference>
<dbReference type="Gene3D" id="1.10.8.430">
    <property type="entry name" value="Helical domain of apoptotic protease-activating factors"/>
    <property type="match status" value="1"/>
</dbReference>
<name>A0AAV8SW25_9ROSI</name>
<keyword evidence="5" id="KW-0520">NAD</keyword>
<dbReference type="PRINTS" id="PR00364">
    <property type="entry name" value="DISEASERSIST"/>
</dbReference>
<evidence type="ECO:0000256" key="1">
    <source>
        <dbReference type="ARBA" id="ARBA00011982"/>
    </source>
</evidence>
<dbReference type="InterPro" id="IPR044974">
    <property type="entry name" value="Disease_R_plants"/>
</dbReference>
<evidence type="ECO:0000256" key="2">
    <source>
        <dbReference type="ARBA" id="ARBA00022614"/>
    </source>
</evidence>
<keyword evidence="4" id="KW-0611">Plant defense</keyword>
<dbReference type="SUPFAM" id="SSF52540">
    <property type="entry name" value="P-loop containing nucleoside triphosphate hydrolases"/>
    <property type="match status" value="1"/>
</dbReference>
<dbReference type="EMBL" id="JAIWQS010000007">
    <property type="protein sequence ID" value="KAJ8758636.1"/>
    <property type="molecule type" value="Genomic_DNA"/>
</dbReference>
<feature type="domain" description="NB-ARC" evidence="7">
    <location>
        <begin position="33"/>
        <end position="201"/>
    </location>
</feature>
<dbReference type="Proteomes" id="UP001159364">
    <property type="component" value="Linkage Group LG07"/>
</dbReference>
<dbReference type="Pfam" id="PF23282">
    <property type="entry name" value="WHD_ROQ1"/>
    <property type="match status" value="1"/>
</dbReference>
<gene>
    <name evidence="11" type="ORF">K2173_000357</name>
</gene>
<evidence type="ECO:0000313" key="11">
    <source>
        <dbReference type="EMBL" id="KAJ8758636.1"/>
    </source>
</evidence>
<keyword evidence="12" id="KW-1185">Reference proteome</keyword>
<dbReference type="Gene3D" id="3.80.10.10">
    <property type="entry name" value="Ribonuclease Inhibitor"/>
    <property type="match status" value="3"/>
</dbReference>